<dbReference type="AlphaFoldDB" id="A0AAJ8M9S2"/>
<feature type="compositionally biased region" description="Low complexity" evidence="1">
    <location>
        <begin position="19"/>
        <end position="34"/>
    </location>
</feature>
<accession>A0AAJ8M9S2</accession>
<keyword evidence="3" id="KW-1185">Reference proteome</keyword>
<evidence type="ECO:0000313" key="3">
    <source>
        <dbReference type="Proteomes" id="UP000092730"/>
    </source>
</evidence>
<evidence type="ECO:0000313" key="2">
    <source>
        <dbReference type="EMBL" id="WVW84103.1"/>
    </source>
</evidence>
<dbReference type="KEGG" id="kbi:90824425"/>
<dbReference type="RefSeq" id="XP_065726288.1">
    <property type="nucleotide sequence ID" value="XM_065870216.1"/>
</dbReference>
<reference evidence="2" key="1">
    <citation type="submission" date="2013-07" db="EMBL/GenBank/DDBJ databases">
        <authorList>
            <consortium name="The Broad Institute Genome Sequencing Platform"/>
            <person name="Cuomo C."/>
            <person name="Litvintseva A."/>
            <person name="Chen Y."/>
            <person name="Heitman J."/>
            <person name="Sun S."/>
            <person name="Springer D."/>
            <person name="Dromer F."/>
            <person name="Young S.K."/>
            <person name="Zeng Q."/>
            <person name="Gargeya S."/>
            <person name="Fitzgerald M."/>
            <person name="Abouelleil A."/>
            <person name="Alvarado L."/>
            <person name="Berlin A.M."/>
            <person name="Chapman S.B."/>
            <person name="Dewar J."/>
            <person name="Goldberg J."/>
            <person name="Griggs A."/>
            <person name="Gujja S."/>
            <person name="Hansen M."/>
            <person name="Howarth C."/>
            <person name="Imamovic A."/>
            <person name="Larimer J."/>
            <person name="McCowan C."/>
            <person name="Murphy C."/>
            <person name="Pearson M."/>
            <person name="Priest M."/>
            <person name="Roberts A."/>
            <person name="Saif S."/>
            <person name="Shea T."/>
            <person name="Sykes S."/>
            <person name="Wortman J."/>
            <person name="Nusbaum C."/>
            <person name="Birren B."/>
        </authorList>
    </citation>
    <scope>NUCLEOTIDE SEQUENCE</scope>
    <source>
        <strain evidence="2">CBS 10118</strain>
    </source>
</reference>
<sequence length="84" mass="9455">MAPRIPFFGRRQNRGSDSQRYGGQQAGYYQQQQQEDAPPQPGLLSYMPAVGDDGDSPPSGVRSVKLALKSFWEVQWSNYPHEDP</sequence>
<organism evidence="2 3">
    <name type="scientific">Kwoniella bestiolae CBS 10118</name>
    <dbReference type="NCBI Taxonomy" id="1296100"/>
    <lineage>
        <taxon>Eukaryota</taxon>
        <taxon>Fungi</taxon>
        <taxon>Dikarya</taxon>
        <taxon>Basidiomycota</taxon>
        <taxon>Agaricomycotina</taxon>
        <taxon>Tremellomycetes</taxon>
        <taxon>Tremellales</taxon>
        <taxon>Cryptococcaceae</taxon>
        <taxon>Kwoniella</taxon>
    </lineage>
</organism>
<dbReference type="GeneID" id="90824425"/>
<dbReference type="Proteomes" id="UP000092730">
    <property type="component" value="Chromosome 4"/>
</dbReference>
<reference evidence="2" key="2">
    <citation type="submission" date="2024-02" db="EMBL/GenBank/DDBJ databases">
        <title>Comparative genomics of Cryptococcus and Kwoniella reveals pathogenesis evolution and contrasting modes of karyotype evolution via chromosome fusion or intercentromeric recombination.</title>
        <authorList>
            <person name="Coelho M.A."/>
            <person name="David-Palma M."/>
            <person name="Shea T."/>
            <person name="Bowers K."/>
            <person name="McGinley-Smith S."/>
            <person name="Mohammad A.W."/>
            <person name="Gnirke A."/>
            <person name="Yurkov A.M."/>
            <person name="Nowrousian M."/>
            <person name="Sun S."/>
            <person name="Cuomo C.A."/>
            <person name="Heitman J."/>
        </authorList>
    </citation>
    <scope>NUCLEOTIDE SEQUENCE</scope>
    <source>
        <strain evidence="2">CBS 10118</strain>
    </source>
</reference>
<gene>
    <name evidence="2" type="ORF">I302_106132</name>
</gene>
<protein>
    <submittedName>
        <fullName evidence="2">Uncharacterized protein</fullName>
    </submittedName>
</protein>
<dbReference type="EMBL" id="CP144544">
    <property type="protein sequence ID" value="WVW84103.1"/>
    <property type="molecule type" value="Genomic_DNA"/>
</dbReference>
<name>A0AAJ8M9S2_9TREE</name>
<proteinExistence type="predicted"/>
<feature type="region of interest" description="Disordered" evidence="1">
    <location>
        <begin position="1"/>
        <end position="61"/>
    </location>
</feature>
<evidence type="ECO:0000256" key="1">
    <source>
        <dbReference type="SAM" id="MobiDB-lite"/>
    </source>
</evidence>